<dbReference type="Proteomes" id="UP001139462">
    <property type="component" value="Unassembled WGS sequence"/>
</dbReference>
<evidence type="ECO:0000259" key="10">
    <source>
        <dbReference type="PROSITE" id="PS51733"/>
    </source>
</evidence>
<comment type="function">
    <text evidence="4 5 6">Catalyzes the transfer of endogenously produced octanoic acid from octanoyl-acyl-carrier-protein onto the lipoyl domains of lipoate-dependent enzymes. Lipoyl-ACP can also act as a substrate although octanoyl-ACP is likely to be the physiological substrate.</text>
</comment>
<dbReference type="PANTHER" id="PTHR10993:SF7">
    <property type="entry name" value="LIPOYLTRANSFERASE 2, MITOCHONDRIAL-RELATED"/>
    <property type="match status" value="1"/>
</dbReference>
<evidence type="ECO:0000256" key="2">
    <source>
        <dbReference type="ARBA" id="ARBA00022679"/>
    </source>
</evidence>
<comment type="pathway">
    <text evidence="1 5 6">Protein modification; protein lipoylation via endogenous pathway; protein N(6)-(lipoyl)lysine from octanoyl-[acyl-carrier-protein]: step 1/2.</text>
</comment>
<dbReference type="InterPro" id="IPR004143">
    <property type="entry name" value="BPL_LPL_catalytic"/>
</dbReference>
<dbReference type="CDD" id="cd16444">
    <property type="entry name" value="LipB"/>
    <property type="match status" value="1"/>
</dbReference>
<evidence type="ECO:0000256" key="3">
    <source>
        <dbReference type="ARBA" id="ARBA00023315"/>
    </source>
</evidence>
<name>A0A9X1R1C4_9FLAO</name>
<accession>A0A9X1R1C4</accession>
<evidence type="ECO:0000313" key="11">
    <source>
        <dbReference type="EMBL" id="MCG2430027.1"/>
    </source>
</evidence>
<keyword evidence="3 5" id="KW-0012">Acyltransferase</keyword>
<dbReference type="Pfam" id="PF21948">
    <property type="entry name" value="LplA-B_cat"/>
    <property type="match status" value="1"/>
</dbReference>
<dbReference type="AlphaFoldDB" id="A0A9X1R1C4"/>
<feature type="binding site" evidence="5 8">
    <location>
        <begin position="84"/>
        <end position="91"/>
    </location>
    <ligand>
        <name>substrate</name>
    </ligand>
</feature>
<gene>
    <name evidence="5 11" type="primary">lipB</name>
    <name evidence="11" type="ORF">K8344_02760</name>
</gene>
<dbReference type="SUPFAM" id="SSF55681">
    <property type="entry name" value="Class II aaRS and biotin synthetases"/>
    <property type="match status" value="1"/>
</dbReference>
<feature type="binding site" evidence="5 8">
    <location>
        <begin position="156"/>
        <end position="158"/>
    </location>
    <ligand>
        <name>substrate</name>
    </ligand>
</feature>
<comment type="caution">
    <text evidence="11">The sequence shown here is derived from an EMBL/GenBank/DDBJ whole genome shotgun (WGS) entry which is preliminary data.</text>
</comment>
<proteinExistence type="inferred from homology"/>
<evidence type="ECO:0000313" key="12">
    <source>
        <dbReference type="Proteomes" id="UP001139462"/>
    </source>
</evidence>
<evidence type="ECO:0000256" key="8">
    <source>
        <dbReference type="PIRSR" id="PIRSR016262-2"/>
    </source>
</evidence>
<dbReference type="InterPro" id="IPR020605">
    <property type="entry name" value="Octanoyltransferase_CS"/>
</dbReference>
<keyword evidence="12" id="KW-1185">Reference proteome</keyword>
<evidence type="ECO:0000256" key="9">
    <source>
        <dbReference type="PIRSR" id="PIRSR016262-3"/>
    </source>
</evidence>
<organism evidence="11 12">
    <name type="scientific">Aequorivita xiaoshiensis</name>
    <dbReference type="NCBI Taxonomy" id="2874476"/>
    <lineage>
        <taxon>Bacteria</taxon>
        <taxon>Pseudomonadati</taxon>
        <taxon>Bacteroidota</taxon>
        <taxon>Flavobacteriia</taxon>
        <taxon>Flavobacteriales</taxon>
        <taxon>Flavobacteriaceae</taxon>
        <taxon>Aequorivita</taxon>
    </lineage>
</organism>
<evidence type="ECO:0000256" key="7">
    <source>
        <dbReference type="PIRSR" id="PIRSR016262-1"/>
    </source>
</evidence>
<comment type="similarity">
    <text evidence="5 6">Belongs to the LipB family.</text>
</comment>
<dbReference type="InterPro" id="IPR045864">
    <property type="entry name" value="aa-tRNA-synth_II/BPL/LPL"/>
</dbReference>
<sequence>MNQVKLKNLGTIPYKDAWDLQEELLKNAISKKKDPNKSEEVENTLLICRHPHVYTLGKSGHAENLLFRKEELEKNGIEFYNTNRGGDITYHGPGQLVAYPILDLEKFGSSIHLYLRNLEEVVIQTLQEYGIQGERLKGYTGVWIEPETYRARKICAIGVRCSRWVSIHGLALNVNTDLSYFKNIVPCGITDKGVTSISIELNREIDEDQLNEVFIQNFKEVFNVGITKAQKLSTAIK</sequence>
<dbReference type="GO" id="GO:0009249">
    <property type="term" value="P:protein lipoylation"/>
    <property type="evidence" value="ECO:0007669"/>
    <property type="project" value="InterPro"/>
</dbReference>
<dbReference type="GO" id="GO:0005737">
    <property type="term" value="C:cytoplasm"/>
    <property type="evidence" value="ECO:0007669"/>
    <property type="project" value="UniProtKB-SubCell"/>
</dbReference>
<feature type="active site" description="Acyl-thioester intermediate" evidence="5 7">
    <location>
        <position position="187"/>
    </location>
</feature>
<comment type="miscellaneous">
    <text evidence="5">In the reaction, the free carboxyl group of octanoic acid is attached via an amide linkage to the epsilon-amino group of a specific lysine residue of lipoyl domains of lipoate-dependent enzymes.</text>
</comment>
<dbReference type="NCBIfam" id="TIGR00214">
    <property type="entry name" value="lipB"/>
    <property type="match status" value="1"/>
</dbReference>
<comment type="subcellular location">
    <subcellularLocation>
        <location evidence="5">Cytoplasm</location>
    </subcellularLocation>
</comment>
<dbReference type="RefSeq" id="WP_237606760.1">
    <property type="nucleotide sequence ID" value="NZ_JAIRBB010000001.1"/>
</dbReference>
<evidence type="ECO:0000256" key="4">
    <source>
        <dbReference type="ARBA" id="ARBA00024732"/>
    </source>
</evidence>
<protein>
    <recommendedName>
        <fullName evidence="5 6">Octanoyltransferase</fullName>
        <ecNumber evidence="5 6">2.3.1.181</ecNumber>
    </recommendedName>
    <alternativeName>
        <fullName evidence="5">Lipoate-protein ligase B</fullName>
    </alternativeName>
    <alternativeName>
        <fullName evidence="5">Lipoyl/octanoyl transferase</fullName>
    </alternativeName>
    <alternativeName>
        <fullName evidence="5">Octanoyl-[acyl-carrier-protein]-protein N-octanoyltransferase</fullName>
    </alternativeName>
</protein>
<dbReference type="EMBL" id="JAIRBB010000001">
    <property type="protein sequence ID" value="MCG2430027.1"/>
    <property type="molecule type" value="Genomic_DNA"/>
</dbReference>
<evidence type="ECO:0000256" key="1">
    <source>
        <dbReference type="ARBA" id="ARBA00004821"/>
    </source>
</evidence>
<dbReference type="HAMAP" id="MF_00013">
    <property type="entry name" value="LipB"/>
    <property type="match status" value="1"/>
</dbReference>
<keyword evidence="2 5" id="KW-0808">Transferase</keyword>
<dbReference type="PROSITE" id="PS01313">
    <property type="entry name" value="LIPB"/>
    <property type="match status" value="1"/>
</dbReference>
<dbReference type="GO" id="GO:0033819">
    <property type="term" value="F:lipoyl(octanoyl) transferase activity"/>
    <property type="evidence" value="ECO:0007669"/>
    <property type="project" value="UniProtKB-EC"/>
</dbReference>
<dbReference type="Gene3D" id="3.30.930.10">
    <property type="entry name" value="Bira Bifunctional Protein, Domain 2"/>
    <property type="match status" value="1"/>
</dbReference>
<dbReference type="EC" id="2.3.1.181" evidence="5 6"/>
<reference evidence="11" key="1">
    <citation type="submission" date="2021-09" db="EMBL/GenBank/DDBJ databases">
        <title>Genome of Aequorivita sp. strain F64183.</title>
        <authorList>
            <person name="Wang Y."/>
        </authorList>
    </citation>
    <scope>NUCLEOTIDE SEQUENCE</scope>
    <source>
        <strain evidence="11">F64183</strain>
    </source>
</reference>
<keyword evidence="5" id="KW-0963">Cytoplasm</keyword>
<dbReference type="NCBIfam" id="NF010925">
    <property type="entry name" value="PRK14345.1"/>
    <property type="match status" value="1"/>
</dbReference>
<comment type="catalytic activity">
    <reaction evidence="5 6">
        <text>octanoyl-[ACP] + L-lysyl-[protein] = N(6)-octanoyl-L-lysyl-[protein] + holo-[ACP] + H(+)</text>
        <dbReference type="Rhea" id="RHEA:17665"/>
        <dbReference type="Rhea" id="RHEA-COMP:9636"/>
        <dbReference type="Rhea" id="RHEA-COMP:9685"/>
        <dbReference type="Rhea" id="RHEA-COMP:9752"/>
        <dbReference type="Rhea" id="RHEA-COMP:9928"/>
        <dbReference type="ChEBI" id="CHEBI:15378"/>
        <dbReference type="ChEBI" id="CHEBI:29969"/>
        <dbReference type="ChEBI" id="CHEBI:64479"/>
        <dbReference type="ChEBI" id="CHEBI:78463"/>
        <dbReference type="ChEBI" id="CHEBI:78809"/>
        <dbReference type="EC" id="2.3.1.181"/>
    </reaction>
</comment>
<dbReference type="PIRSF" id="PIRSF016262">
    <property type="entry name" value="LPLase"/>
    <property type="match status" value="1"/>
</dbReference>
<dbReference type="InterPro" id="IPR000544">
    <property type="entry name" value="Octanoyltransferase"/>
</dbReference>
<dbReference type="FunFam" id="3.30.930.10:FF:000035">
    <property type="entry name" value="Putative lipoyltransferase 2, mitochondrial"/>
    <property type="match status" value="1"/>
</dbReference>
<dbReference type="PANTHER" id="PTHR10993">
    <property type="entry name" value="OCTANOYLTRANSFERASE"/>
    <property type="match status" value="1"/>
</dbReference>
<evidence type="ECO:0000256" key="5">
    <source>
        <dbReference type="HAMAP-Rule" id="MF_00013"/>
    </source>
</evidence>
<feature type="site" description="Lowers pKa of active site Cys" evidence="5 9">
    <location>
        <position position="153"/>
    </location>
</feature>
<dbReference type="PROSITE" id="PS51733">
    <property type="entry name" value="BPL_LPL_CATALYTIC"/>
    <property type="match status" value="1"/>
</dbReference>
<feature type="domain" description="BPL/LPL catalytic" evidence="10">
    <location>
        <begin position="39"/>
        <end position="226"/>
    </location>
</feature>
<evidence type="ECO:0000256" key="6">
    <source>
        <dbReference type="PIRNR" id="PIRNR016262"/>
    </source>
</evidence>
<feature type="binding site" evidence="5 8">
    <location>
        <begin position="169"/>
        <end position="171"/>
    </location>
    <ligand>
        <name>substrate</name>
    </ligand>
</feature>